<keyword evidence="2" id="KW-1185">Reference proteome</keyword>
<accession>A0ACB7WPL5</accession>
<dbReference type="Proteomes" id="UP000827976">
    <property type="component" value="Chromosome 2"/>
</dbReference>
<reference evidence="2" key="1">
    <citation type="journal article" date="2022" name="Nat. Commun.">
        <title>Chromosome evolution and the genetic basis of agronomically important traits in greater yam.</title>
        <authorList>
            <person name="Bredeson J.V."/>
            <person name="Lyons J.B."/>
            <person name="Oniyinde I.O."/>
            <person name="Okereke N.R."/>
            <person name="Kolade O."/>
            <person name="Nnabue I."/>
            <person name="Nwadili C.O."/>
            <person name="Hribova E."/>
            <person name="Parker M."/>
            <person name="Nwogha J."/>
            <person name="Shu S."/>
            <person name="Carlson J."/>
            <person name="Kariba R."/>
            <person name="Muthemba S."/>
            <person name="Knop K."/>
            <person name="Barton G.J."/>
            <person name="Sherwood A.V."/>
            <person name="Lopez-Montes A."/>
            <person name="Asiedu R."/>
            <person name="Jamnadass R."/>
            <person name="Muchugi A."/>
            <person name="Goodstein D."/>
            <person name="Egesi C.N."/>
            <person name="Featherston J."/>
            <person name="Asfaw A."/>
            <person name="Simpson G.G."/>
            <person name="Dolezel J."/>
            <person name="Hendre P.S."/>
            <person name="Van Deynze A."/>
            <person name="Kumar P.L."/>
            <person name="Obidiegwu J.E."/>
            <person name="Bhattacharjee R."/>
            <person name="Rokhsar D.S."/>
        </authorList>
    </citation>
    <scope>NUCLEOTIDE SEQUENCE [LARGE SCALE GENOMIC DNA]</scope>
    <source>
        <strain evidence="2">cv. TDa95/00328</strain>
    </source>
</reference>
<sequence>MESCSSSFHVAFLAVPFGSHASVLFSLARHLATSLPSGTFSFFSTARSNSGLVRSNNLWPTNLRSYDVHDGLPDGALQLSPLEEIDLFLGLVPGNFSERMMAVEEESGRITCVVSDGFWGFAGDLAMERGALWVSYWNSAPTALLAHLCTDLLRQSAGTDGDRARAQDALESIPGLSSLRIEDLPEGIVLSDTTSSLALQLHHMSQMITNAAAVVLNSFEGLDPTLDTQFQTKFKRCLNIMPFSLLSSNQSKVDDEHGCLAWLDSQVAGSVVYISFGSSALPPKEELVEIAEGLQASATPFLWSLKEIAWGHLPADFLDYVASRGLVVPWAPQPQVLEHSAVGAFLTHSGWNSVLESITAGVPMILRPFFGDQQLDARVVSDVWKIGVGFEGGVIKKDEIANALNVILGSKRGKTMKEKINELKSIALQAIKPGGSSTKNLNALEKLVASCQRS</sequence>
<protein>
    <submittedName>
        <fullName evidence="1">UDP-glucuronosyl/UDP-glucosyltransferase protein</fullName>
    </submittedName>
</protein>
<name>A0ACB7WPL5_DIOAL</name>
<dbReference type="EMBL" id="CM037012">
    <property type="protein sequence ID" value="KAH7690288.1"/>
    <property type="molecule type" value="Genomic_DNA"/>
</dbReference>
<evidence type="ECO:0000313" key="1">
    <source>
        <dbReference type="EMBL" id="KAH7690288.1"/>
    </source>
</evidence>
<comment type="caution">
    <text evidence="1">The sequence shown here is derived from an EMBL/GenBank/DDBJ whole genome shotgun (WGS) entry which is preliminary data.</text>
</comment>
<organism evidence="1 2">
    <name type="scientific">Dioscorea alata</name>
    <name type="common">Purple yam</name>
    <dbReference type="NCBI Taxonomy" id="55571"/>
    <lineage>
        <taxon>Eukaryota</taxon>
        <taxon>Viridiplantae</taxon>
        <taxon>Streptophyta</taxon>
        <taxon>Embryophyta</taxon>
        <taxon>Tracheophyta</taxon>
        <taxon>Spermatophyta</taxon>
        <taxon>Magnoliopsida</taxon>
        <taxon>Liliopsida</taxon>
        <taxon>Dioscoreales</taxon>
        <taxon>Dioscoreaceae</taxon>
        <taxon>Dioscorea</taxon>
    </lineage>
</organism>
<proteinExistence type="predicted"/>
<gene>
    <name evidence="1" type="ORF">IHE45_02G037800</name>
</gene>
<evidence type="ECO:0000313" key="2">
    <source>
        <dbReference type="Proteomes" id="UP000827976"/>
    </source>
</evidence>